<dbReference type="EMBL" id="QRWP01000007">
    <property type="protein sequence ID" value="RGT32639.1"/>
    <property type="molecule type" value="Genomic_DNA"/>
</dbReference>
<name>A0A412N421_9BACE</name>
<dbReference type="AlphaFoldDB" id="A0A412N421"/>
<evidence type="ECO:0000313" key="1">
    <source>
        <dbReference type="EMBL" id="RGT32639.1"/>
    </source>
</evidence>
<protein>
    <submittedName>
        <fullName evidence="1">Uncharacterized protein</fullName>
    </submittedName>
</protein>
<sequence length="98" mass="11831">MKYLKIENNKAFYLKDKNQPSIWTEIDQIEKEDLLRLLDYAVNEDFELDTYEESKIANKAHQIIYKHLSEKMSTFLSNKDRFKDEANSLYKEAIDKYQ</sequence>
<proteinExistence type="predicted"/>
<organism evidence="1 2">
    <name type="scientific">Bacteroides clarus</name>
    <dbReference type="NCBI Taxonomy" id="626929"/>
    <lineage>
        <taxon>Bacteria</taxon>
        <taxon>Pseudomonadati</taxon>
        <taxon>Bacteroidota</taxon>
        <taxon>Bacteroidia</taxon>
        <taxon>Bacteroidales</taxon>
        <taxon>Bacteroidaceae</taxon>
        <taxon>Bacteroides</taxon>
    </lineage>
</organism>
<dbReference type="Proteomes" id="UP000285159">
    <property type="component" value="Unassembled WGS sequence"/>
</dbReference>
<evidence type="ECO:0000313" key="2">
    <source>
        <dbReference type="Proteomes" id="UP000285159"/>
    </source>
</evidence>
<accession>A0A412N421</accession>
<comment type="caution">
    <text evidence="1">The sequence shown here is derived from an EMBL/GenBank/DDBJ whole genome shotgun (WGS) entry which is preliminary data.</text>
</comment>
<gene>
    <name evidence="1" type="ORF">DWX38_09230</name>
</gene>
<dbReference type="RefSeq" id="WP_118468076.1">
    <property type="nucleotide sequence ID" value="NZ_QRWP01000007.1"/>
</dbReference>
<reference evidence="1 2" key="1">
    <citation type="submission" date="2018-08" db="EMBL/GenBank/DDBJ databases">
        <title>A genome reference for cultivated species of the human gut microbiota.</title>
        <authorList>
            <person name="Zou Y."/>
            <person name="Xue W."/>
            <person name="Luo G."/>
        </authorList>
    </citation>
    <scope>NUCLEOTIDE SEQUENCE [LARGE SCALE GENOMIC DNA]</scope>
    <source>
        <strain evidence="1 2">AF19-1AC</strain>
    </source>
</reference>